<dbReference type="Gene3D" id="2.30.30.140">
    <property type="match status" value="3"/>
</dbReference>
<dbReference type="PANTHER" id="PTHR13964">
    <property type="entry name" value="RBP-RELATED"/>
    <property type="match status" value="1"/>
</dbReference>
<proteinExistence type="predicted"/>
<dbReference type="CDD" id="cd16868">
    <property type="entry name" value="ARID_ARID4"/>
    <property type="match status" value="1"/>
</dbReference>
<dbReference type="Pfam" id="PF11717">
    <property type="entry name" value="Tudor-knot"/>
    <property type="match status" value="1"/>
</dbReference>
<dbReference type="PROSITE" id="PS51011">
    <property type="entry name" value="ARID"/>
    <property type="match status" value="1"/>
</dbReference>
<dbReference type="OrthoDB" id="10068428at2759"/>
<feature type="compositionally biased region" description="Polar residues" evidence="9">
    <location>
        <begin position="720"/>
        <end position="733"/>
    </location>
</feature>
<evidence type="ECO:0000256" key="9">
    <source>
        <dbReference type="SAM" id="MobiDB-lite"/>
    </source>
</evidence>
<keyword evidence="8" id="KW-0539">Nucleus</keyword>
<dbReference type="EMBL" id="DS985246">
    <property type="protein sequence ID" value="EDV23623.1"/>
    <property type="molecule type" value="Genomic_DNA"/>
</dbReference>
<dbReference type="AlphaFoldDB" id="B3S0E8"/>
<feature type="region of interest" description="Disordered" evidence="9">
    <location>
        <begin position="398"/>
        <end position="469"/>
    </location>
</feature>
<evidence type="ECO:0000256" key="5">
    <source>
        <dbReference type="ARBA" id="ARBA00023015"/>
    </source>
</evidence>
<dbReference type="InterPro" id="IPR000953">
    <property type="entry name" value="Chromo/chromo_shadow_dom"/>
</dbReference>
<dbReference type="SMART" id="SM00501">
    <property type="entry name" value="BRIGHT"/>
    <property type="match status" value="1"/>
</dbReference>
<evidence type="ECO:0000256" key="2">
    <source>
        <dbReference type="ARBA" id="ARBA00022553"/>
    </source>
</evidence>
<dbReference type="GO" id="GO:0005634">
    <property type="term" value="C:nucleus"/>
    <property type="evidence" value="ECO:0000318"/>
    <property type="project" value="GO_Central"/>
</dbReference>
<feature type="compositionally biased region" description="Basic and acidic residues" evidence="9">
    <location>
        <begin position="702"/>
        <end position="718"/>
    </location>
</feature>
<dbReference type="InterPro" id="IPR051232">
    <property type="entry name" value="ARID/SWI1_ChromRemod"/>
</dbReference>
<feature type="compositionally biased region" description="Basic and acidic residues" evidence="9">
    <location>
        <begin position="173"/>
        <end position="190"/>
    </location>
</feature>
<sequence length="913" mass="102462">MADRVYNRPVVHFICPYRHSKLTVQTSEEPAYLNIGTDVSAKYRGAFCEAKITDVRKMVRCKVNIGRNTNPVTVLDDCIVRGELKVGSEIVLQMPDDTLASGSIAKLTDASTYTVVFDDGDQRSLKRTALCLKGQRHFNESETLDHLPLTNPENFGNPVVAESKKVAKKSQRSRNDDTESESSESKKIGSNERARIAKIVMVKQNDKKRSCFPGLLQRDSDLNDDVEKCSIRSFKDGKIISVAKKDLQSLDLNYEAAINQLKSNGSAHKPALEKAITYINDGELPEDWQVTNKDGDDVVMDEEAEEFMGRLYKFMEDKGTPITKAPVLGYQTLNLYKLYKLVQKMGGMERVSQQMKWRSLYSQLGIATMITSASHNIKLAYQKYLYPYECYEYDKTADDKNSHNEDSAESAKSQEVPTSSGTLRRERYRRQRRRKEISEGDDSTDDGVASGSDVYKPIEYPGKDATNDNSDTYSVGSFVLVKYGRGKKNCQYEAKILEWDDSDESGTTSYFVHYSGWNSRHDEWIKPDRIIQKMNPQGLSRGNKNPAKSVSLPVRQMPLRGGSQLTTNPRRNSRNGNLKTERTSPSNNRQPSGRRGRASTRNSPHYDSEVESAPSDSPTSQNTNSPADEEASHPDENTSSMEVVSYQDDEINTASSNNSPKEKVEANVEEESSEENKMEVESEEIKQDIPPNDDDDGEPAEESSHEEAEQVEVKKEPEVTEQSPETCVTTQVDQKIEDSASPEENPTIEDKPTTEEKKEESEESKTSNDDANIDENSDPVELILPRKRGNRRNGNARKRCRSDSTSVSSNDQSSKSNNDSSAKTSTSSSTVSDDNAENDLAGILNDLVVLGDLPIRKRIETLQVKLNEIRRLYNSRRAEVMSIDRKLKKYRKKAKEKAHSNGESVEIVVSAEA</sequence>
<dbReference type="PANTHER" id="PTHR13964:SF27">
    <property type="entry name" value="HAT-TRICK, ISOFORM D"/>
    <property type="match status" value="1"/>
</dbReference>
<evidence type="ECO:0000313" key="12">
    <source>
        <dbReference type="Proteomes" id="UP000009022"/>
    </source>
</evidence>
<dbReference type="InParanoid" id="B3S0E8"/>
<accession>B3S0E8</accession>
<dbReference type="GO" id="GO:0000976">
    <property type="term" value="F:transcription cis-regulatory region binding"/>
    <property type="evidence" value="ECO:0000318"/>
    <property type="project" value="GO_Central"/>
</dbReference>
<keyword evidence="12" id="KW-1185">Reference proteome</keyword>
<keyword evidence="5" id="KW-0805">Transcription regulation</keyword>
<keyword evidence="3" id="KW-0832">Ubl conjugation</keyword>
<feature type="compositionally biased region" description="Basic residues" evidence="9">
    <location>
        <begin position="426"/>
        <end position="435"/>
    </location>
</feature>
<dbReference type="PhylomeDB" id="B3S0E8"/>
<feature type="compositionally biased region" description="Low complexity" evidence="9">
    <location>
        <begin position="803"/>
        <end position="833"/>
    </location>
</feature>
<feature type="region of interest" description="Disordered" evidence="9">
    <location>
        <begin position="535"/>
        <end position="837"/>
    </location>
</feature>
<feature type="compositionally biased region" description="Acidic residues" evidence="9">
    <location>
        <begin position="691"/>
        <end position="701"/>
    </location>
</feature>
<dbReference type="SUPFAM" id="SSF46774">
    <property type="entry name" value="ARID-like"/>
    <property type="match status" value="1"/>
</dbReference>
<evidence type="ECO:0000259" key="10">
    <source>
        <dbReference type="PROSITE" id="PS51011"/>
    </source>
</evidence>
<feature type="compositionally biased region" description="Basic and acidic residues" evidence="9">
    <location>
        <begin position="674"/>
        <end position="687"/>
    </location>
</feature>
<dbReference type="KEGG" id="tad:TRIADDRAFT_57024"/>
<feature type="compositionally biased region" description="Polar residues" evidence="9">
    <location>
        <begin position="614"/>
        <end position="626"/>
    </location>
</feature>
<dbReference type="InterPro" id="IPR001606">
    <property type="entry name" value="ARID_dom"/>
</dbReference>
<dbReference type="Proteomes" id="UP000009022">
    <property type="component" value="Unassembled WGS sequence"/>
</dbReference>
<feature type="compositionally biased region" description="Polar residues" evidence="9">
    <location>
        <begin position="410"/>
        <end position="422"/>
    </location>
</feature>
<dbReference type="SMART" id="SM00333">
    <property type="entry name" value="TUDOR"/>
    <property type="match status" value="2"/>
</dbReference>
<feature type="compositionally biased region" description="Polar residues" evidence="9">
    <location>
        <begin position="563"/>
        <end position="591"/>
    </location>
</feature>
<dbReference type="HOGENOM" id="CLU_318671_0_0_1"/>
<dbReference type="SMART" id="SM00298">
    <property type="entry name" value="CHROMO"/>
    <property type="match status" value="1"/>
</dbReference>
<dbReference type="RefSeq" id="XP_002113149.1">
    <property type="nucleotide sequence ID" value="XM_002113113.1"/>
</dbReference>
<feature type="compositionally biased region" description="Basic and acidic residues" evidence="9">
    <location>
        <begin position="748"/>
        <end position="768"/>
    </location>
</feature>
<keyword evidence="6" id="KW-0238">DNA-binding</keyword>
<organism evidence="11 12">
    <name type="scientific">Trichoplax adhaerens</name>
    <name type="common">Trichoplax reptans</name>
    <dbReference type="NCBI Taxonomy" id="10228"/>
    <lineage>
        <taxon>Eukaryota</taxon>
        <taxon>Metazoa</taxon>
        <taxon>Placozoa</taxon>
        <taxon>Uniplacotomia</taxon>
        <taxon>Trichoplacea</taxon>
        <taxon>Trichoplacidae</taxon>
        <taxon>Trichoplax</taxon>
    </lineage>
</organism>
<dbReference type="Pfam" id="PF01388">
    <property type="entry name" value="ARID"/>
    <property type="match status" value="1"/>
</dbReference>
<feature type="compositionally biased region" description="Basic residues" evidence="9">
    <location>
        <begin position="785"/>
        <end position="800"/>
    </location>
</feature>
<dbReference type="InterPro" id="IPR025995">
    <property type="entry name" value="Tudor-knot"/>
</dbReference>
<dbReference type="OMA" id="HNIKLAY"/>
<evidence type="ECO:0000313" key="11">
    <source>
        <dbReference type="EMBL" id="EDV23623.1"/>
    </source>
</evidence>
<dbReference type="eggNOG" id="KOG3001">
    <property type="taxonomic scope" value="Eukaryota"/>
</dbReference>
<dbReference type="GeneID" id="6754742"/>
<dbReference type="CTD" id="6754742"/>
<evidence type="ECO:0000256" key="6">
    <source>
        <dbReference type="ARBA" id="ARBA00023125"/>
    </source>
</evidence>
<dbReference type="InterPro" id="IPR012603">
    <property type="entry name" value="ARID4A/B_PWWP"/>
</dbReference>
<evidence type="ECO:0000256" key="8">
    <source>
        <dbReference type="ARBA" id="ARBA00023242"/>
    </source>
</evidence>
<keyword evidence="2" id="KW-0597">Phosphoprotein</keyword>
<gene>
    <name evidence="11" type="ORF">TRIADDRAFT_57024</name>
</gene>
<keyword evidence="4" id="KW-0156">Chromatin regulator</keyword>
<dbReference type="CDD" id="cd20390">
    <property type="entry name" value="Tudor_ARID4_rpt2"/>
    <property type="match status" value="1"/>
</dbReference>
<evidence type="ECO:0000256" key="3">
    <source>
        <dbReference type="ARBA" id="ARBA00022843"/>
    </source>
</evidence>
<protein>
    <recommendedName>
        <fullName evidence="10">ARID domain-containing protein</fullName>
    </recommendedName>
</protein>
<name>B3S0E8_TRIAD</name>
<dbReference type="Gene3D" id="1.10.150.60">
    <property type="entry name" value="ARID DNA-binding domain"/>
    <property type="match status" value="1"/>
</dbReference>
<reference evidence="11 12" key="1">
    <citation type="journal article" date="2008" name="Nature">
        <title>The Trichoplax genome and the nature of placozoans.</title>
        <authorList>
            <person name="Srivastava M."/>
            <person name="Begovic E."/>
            <person name="Chapman J."/>
            <person name="Putnam N.H."/>
            <person name="Hellsten U."/>
            <person name="Kawashima T."/>
            <person name="Kuo A."/>
            <person name="Mitros T."/>
            <person name="Salamov A."/>
            <person name="Carpenter M.L."/>
            <person name="Signorovitch A.Y."/>
            <person name="Moreno M.A."/>
            <person name="Kamm K."/>
            <person name="Grimwood J."/>
            <person name="Schmutz J."/>
            <person name="Shapiro H."/>
            <person name="Grigoriev I.V."/>
            <person name="Buss L.W."/>
            <person name="Schierwater B."/>
            <person name="Dellaporta S.L."/>
            <person name="Rokhsar D.S."/>
        </authorList>
    </citation>
    <scope>NUCLEOTIDE SEQUENCE [LARGE SCALE GENOMIC DNA]</scope>
    <source>
        <strain evidence="11 12">Grell-BS-1999</strain>
    </source>
</reference>
<evidence type="ECO:0000256" key="1">
    <source>
        <dbReference type="ARBA" id="ARBA00022499"/>
    </source>
</evidence>
<dbReference type="Pfam" id="PF08169">
    <property type="entry name" value="RBB1NT"/>
    <property type="match status" value="1"/>
</dbReference>
<dbReference type="FunCoup" id="B3S0E8">
    <property type="interactions" value="1891"/>
</dbReference>
<dbReference type="SUPFAM" id="SSF54160">
    <property type="entry name" value="Chromo domain-like"/>
    <property type="match status" value="1"/>
</dbReference>
<dbReference type="GO" id="GO:0006357">
    <property type="term" value="P:regulation of transcription by RNA polymerase II"/>
    <property type="evidence" value="ECO:0000318"/>
    <property type="project" value="GO_Central"/>
</dbReference>
<evidence type="ECO:0000256" key="4">
    <source>
        <dbReference type="ARBA" id="ARBA00022853"/>
    </source>
</evidence>
<keyword evidence="1" id="KW-1017">Isopeptide bond</keyword>
<feature type="region of interest" description="Disordered" evidence="9">
    <location>
        <begin position="164"/>
        <end position="190"/>
    </location>
</feature>
<dbReference type="SUPFAM" id="SSF63748">
    <property type="entry name" value="Tudor/PWWP/MBT"/>
    <property type="match status" value="1"/>
</dbReference>
<dbReference type="STRING" id="10228.B3S0E8"/>
<dbReference type="SMART" id="SM01014">
    <property type="entry name" value="ARID"/>
    <property type="match status" value="1"/>
</dbReference>
<feature type="compositionally biased region" description="Polar residues" evidence="9">
    <location>
        <begin position="535"/>
        <end position="548"/>
    </location>
</feature>
<dbReference type="InterPro" id="IPR036431">
    <property type="entry name" value="ARID_dom_sf"/>
</dbReference>
<feature type="domain" description="ARID" evidence="10">
    <location>
        <begin position="301"/>
        <end position="393"/>
    </location>
</feature>
<dbReference type="CDD" id="cd20389">
    <property type="entry name" value="Tudor_ARID4_rpt1"/>
    <property type="match status" value="1"/>
</dbReference>
<evidence type="ECO:0000256" key="7">
    <source>
        <dbReference type="ARBA" id="ARBA00023163"/>
    </source>
</evidence>
<dbReference type="GO" id="GO:0006325">
    <property type="term" value="P:chromatin organization"/>
    <property type="evidence" value="ECO:0007669"/>
    <property type="project" value="UniProtKB-KW"/>
</dbReference>
<dbReference type="FunFam" id="1.10.150.60:FF:000003">
    <property type="entry name" value="AT-rich interactive domain-containing protein 4B"/>
    <property type="match status" value="1"/>
</dbReference>
<dbReference type="InterPro" id="IPR002999">
    <property type="entry name" value="Tudor"/>
</dbReference>
<dbReference type="eggNOG" id="KOG2744">
    <property type="taxonomic scope" value="Eukaryota"/>
</dbReference>
<keyword evidence="7" id="KW-0804">Transcription</keyword>
<dbReference type="InterPro" id="IPR016197">
    <property type="entry name" value="Chromo-like_dom_sf"/>
</dbReference>